<dbReference type="Proteomes" id="UP000765338">
    <property type="component" value="Unassembled WGS sequence"/>
</dbReference>
<comment type="caution">
    <text evidence="2">The sequence shown here is derived from an EMBL/GenBank/DDBJ whole genome shotgun (WGS) entry which is preliminary data.</text>
</comment>
<evidence type="ECO:0000313" key="3">
    <source>
        <dbReference type="Proteomes" id="UP000765338"/>
    </source>
</evidence>
<proteinExistence type="predicted"/>
<dbReference type="EMBL" id="PDLY01000003">
    <property type="protein sequence ID" value="MBA5727453.1"/>
    <property type="molecule type" value="Genomic_DNA"/>
</dbReference>
<gene>
    <name evidence="2" type="ORF">CPA56_05595</name>
</gene>
<reference evidence="2 3" key="1">
    <citation type="submission" date="2017-10" db="EMBL/GenBank/DDBJ databases">
        <authorList>
            <person name="Jakob F."/>
        </authorList>
    </citation>
    <scope>NUCLEOTIDE SEQUENCE [LARGE SCALE GENOMIC DNA]</scope>
    <source>
        <strain evidence="2 3">TMW 2.1889</strain>
    </source>
</reference>
<dbReference type="RefSeq" id="WP_182041051.1">
    <property type="nucleotide sequence ID" value="NZ_PDLY01000003.1"/>
</dbReference>
<evidence type="ECO:0000313" key="2">
    <source>
        <dbReference type="EMBL" id="MBA5727453.1"/>
    </source>
</evidence>
<accession>A0ABR5ZSZ9</accession>
<evidence type="ECO:0000256" key="1">
    <source>
        <dbReference type="SAM" id="MobiDB-lite"/>
    </source>
</evidence>
<organism evidence="2 3">
    <name type="scientific">Bombella mellum</name>
    <dbReference type="NCBI Taxonomy" id="2039288"/>
    <lineage>
        <taxon>Bacteria</taxon>
        <taxon>Pseudomonadati</taxon>
        <taxon>Pseudomonadota</taxon>
        <taxon>Alphaproteobacteria</taxon>
        <taxon>Acetobacterales</taxon>
        <taxon>Acetobacteraceae</taxon>
        <taxon>Bombella</taxon>
    </lineage>
</organism>
<protein>
    <recommendedName>
        <fullName evidence="4">Flagellar protein FlgN</fullName>
    </recommendedName>
</protein>
<keyword evidence="3" id="KW-1185">Reference proteome</keyword>
<feature type="region of interest" description="Disordered" evidence="1">
    <location>
        <begin position="140"/>
        <end position="159"/>
    </location>
</feature>
<feature type="compositionally biased region" description="Polar residues" evidence="1">
    <location>
        <begin position="146"/>
        <end position="159"/>
    </location>
</feature>
<evidence type="ECO:0008006" key="4">
    <source>
        <dbReference type="Google" id="ProtNLM"/>
    </source>
</evidence>
<name>A0ABR5ZSZ9_9PROT</name>
<sequence length="159" mass="17280">MKVPHLGRVARRLVGRFSSQEDVERDDLFLPHLMGAFARAADIMAKENHHLQENDIAGAAALLPEKTATIEELTALAGQARRKGVHAENLPASFQQVQRRFSEVAAQNAELLQAALVTQEAVMKLLIESAVEANRHGYGWTGEAGSDTSRGSLSLNDQA</sequence>